<dbReference type="GO" id="GO:0016787">
    <property type="term" value="F:hydrolase activity"/>
    <property type="evidence" value="ECO:0007669"/>
    <property type="project" value="UniProtKB-KW"/>
</dbReference>
<keyword evidence="3 6" id="KW-0347">Helicase</keyword>
<feature type="compositionally biased region" description="Acidic residues" evidence="7">
    <location>
        <begin position="663"/>
        <end position="687"/>
    </location>
</feature>
<organism evidence="8 9">
    <name type="scientific">Pyricularia oryzae</name>
    <name type="common">Rice blast fungus</name>
    <name type="synonym">Magnaporthe oryzae</name>
    <dbReference type="NCBI Taxonomy" id="318829"/>
    <lineage>
        <taxon>Eukaryota</taxon>
        <taxon>Fungi</taxon>
        <taxon>Dikarya</taxon>
        <taxon>Ascomycota</taxon>
        <taxon>Pezizomycotina</taxon>
        <taxon>Sordariomycetes</taxon>
        <taxon>Sordariomycetidae</taxon>
        <taxon>Magnaporthales</taxon>
        <taxon>Pyriculariaceae</taxon>
        <taxon>Pyricularia</taxon>
    </lineage>
</organism>
<dbReference type="InterPro" id="IPR014001">
    <property type="entry name" value="Helicase_ATP-bd"/>
</dbReference>
<keyword evidence="1 6" id="KW-0547">Nucleotide-binding</keyword>
<evidence type="ECO:0000256" key="4">
    <source>
        <dbReference type="ARBA" id="ARBA00022840"/>
    </source>
</evidence>
<evidence type="ECO:0000313" key="8">
    <source>
        <dbReference type="EMBL" id="QBZ60994.1"/>
    </source>
</evidence>
<comment type="function">
    <text evidence="6">RNA helicase.</text>
</comment>
<comment type="catalytic activity">
    <reaction evidence="6">
        <text>ATP + H2O = ADP + phosphate + H(+)</text>
        <dbReference type="Rhea" id="RHEA:13065"/>
        <dbReference type="ChEBI" id="CHEBI:15377"/>
        <dbReference type="ChEBI" id="CHEBI:15378"/>
        <dbReference type="ChEBI" id="CHEBI:30616"/>
        <dbReference type="ChEBI" id="CHEBI:43474"/>
        <dbReference type="ChEBI" id="CHEBI:456216"/>
        <dbReference type="EC" id="3.6.4.13"/>
    </reaction>
</comment>
<feature type="compositionally biased region" description="Polar residues" evidence="7">
    <location>
        <begin position="140"/>
        <end position="154"/>
    </location>
</feature>
<dbReference type="InterPro" id="IPR027417">
    <property type="entry name" value="P-loop_NTPase"/>
</dbReference>
<evidence type="ECO:0000256" key="7">
    <source>
        <dbReference type="SAM" id="MobiDB-lite"/>
    </source>
</evidence>
<evidence type="ECO:0000256" key="5">
    <source>
        <dbReference type="ARBA" id="ARBA00022884"/>
    </source>
</evidence>
<dbReference type="InterPro" id="IPR001650">
    <property type="entry name" value="Helicase_C-like"/>
</dbReference>
<gene>
    <name evidence="8" type="ORF">PoMZ_07941</name>
</gene>
<feature type="region of interest" description="Disordered" evidence="7">
    <location>
        <begin position="646"/>
        <end position="699"/>
    </location>
</feature>
<dbReference type="GO" id="GO:0003723">
    <property type="term" value="F:RNA binding"/>
    <property type="evidence" value="ECO:0007669"/>
    <property type="project" value="UniProtKB-UniRule"/>
</dbReference>
<evidence type="ECO:0000256" key="6">
    <source>
        <dbReference type="RuleBase" id="RU365068"/>
    </source>
</evidence>
<dbReference type="PROSITE" id="PS51192">
    <property type="entry name" value="HELICASE_ATP_BIND_1"/>
    <property type="match status" value="1"/>
</dbReference>
<evidence type="ECO:0000256" key="3">
    <source>
        <dbReference type="ARBA" id="ARBA00022806"/>
    </source>
</evidence>
<dbReference type="SMART" id="SM00490">
    <property type="entry name" value="HELICc"/>
    <property type="match status" value="1"/>
</dbReference>
<accession>A0A4P7NGD2</accession>
<dbReference type="Proteomes" id="UP000294847">
    <property type="component" value="Chromosome 4"/>
</dbReference>
<proteinExistence type="inferred from homology"/>
<dbReference type="AlphaFoldDB" id="A0A4P7NGD2"/>
<evidence type="ECO:0000256" key="2">
    <source>
        <dbReference type="ARBA" id="ARBA00022801"/>
    </source>
</evidence>
<comment type="similarity">
    <text evidence="6">Belongs to the DEAD box helicase family.</text>
</comment>
<protein>
    <recommendedName>
        <fullName evidence="6">ATP-dependent RNA helicase</fullName>
        <ecNumber evidence="6">3.6.4.13</ecNumber>
    </recommendedName>
</protein>
<feature type="compositionally biased region" description="Polar residues" evidence="7">
    <location>
        <begin position="647"/>
        <end position="658"/>
    </location>
</feature>
<feature type="compositionally biased region" description="Basic and acidic residues" evidence="7">
    <location>
        <begin position="100"/>
        <end position="119"/>
    </location>
</feature>
<feature type="region of interest" description="Disordered" evidence="7">
    <location>
        <begin position="1"/>
        <end position="180"/>
    </location>
</feature>
<dbReference type="InterPro" id="IPR000629">
    <property type="entry name" value="RNA-helicase_DEAD-box_CS"/>
</dbReference>
<name>A0A4P7NGD2_PYROR</name>
<evidence type="ECO:0000313" key="9">
    <source>
        <dbReference type="Proteomes" id="UP000294847"/>
    </source>
</evidence>
<dbReference type="GO" id="GO:0005524">
    <property type="term" value="F:ATP binding"/>
    <property type="evidence" value="ECO:0007669"/>
    <property type="project" value="UniProtKB-UniRule"/>
</dbReference>
<comment type="domain">
    <text evidence="6">The Q motif is unique to and characteristic of the DEAD box family of RNA helicases and controls ATP binding and hydrolysis.</text>
</comment>
<feature type="compositionally biased region" description="Low complexity" evidence="7">
    <location>
        <begin position="26"/>
        <end position="39"/>
    </location>
</feature>
<reference evidence="8 9" key="1">
    <citation type="journal article" date="2019" name="Mol. Biol. Evol.">
        <title>Blast fungal genomes show frequent chromosomal changes, gene gains and losses, and effector gene turnover.</title>
        <authorList>
            <person name="Gomez Luciano L.B."/>
            <person name="Jason Tsai I."/>
            <person name="Chuma I."/>
            <person name="Tosa Y."/>
            <person name="Chen Y.H."/>
            <person name="Li J.Y."/>
            <person name="Li M.Y."/>
            <person name="Jade Lu M.Y."/>
            <person name="Nakayashiki H."/>
            <person name="Li W.H."/>
        </authorList>
    </citation>
    <scope>NUCLEOTIDE SEQUENCE [LARGE SCALE GENOMIC DNA]</scope>
    <source>
        <strain evidence="8">MZ5-1-6</strain>
    </source>
</reference>
<feature type="compositionally biased region" description="Basic and acidic residues" evidence="7">
    <location>
        <begin position="861"/>
        <end position="875"/>
    </location>
</feature>
<dbReference type="Gene3D" id="3.40.50.300">
    <property type="entry name" value="P-loop containing nucleotide triphosphate hydrolases"/>
    <property type="match status" value="2"/>
</dbReference>
<sequence length="896" mass="98114">MFYNRYVPPPKAGAAKVEPPAPASPAPASAVQSSAISQPRKIVFDDHDQVPKTTTSTKTVKSTEAETRENEDEPRRKRAKIESPSPEDIRQKKKSRKSKSAHDGPDPVVSKLDDAEKKGSQSAAETEAAATPLKSALKTPKSNNGLDESGQLPTNIDLAVELASATPDDKRKKKKRFKGDVEMKDVDEERVMDQPPDEVAAATRHKSILKKKDTSLKKAAKLPTDAQGGGKPATEDLPTQPLEQLQLDQEAAEVHGLKPLPQPVPAVASQVELTYDTLPLWLQSPLYVSSGTQAEWASLGLRPELGISPEIASQLALKGYPGAFAVQTAAIPRLLPRPDRQGDLVISAATGSGKTLAYVLPMIRDISLGVVTKLRALIVVPTRELVQQVHEICNICAAAYARQPNRKTVRIGTAVGNQAFKKEQEKLMDKDRRYDPEGYARLVQSRQWENVRKQDIDDPSFDMFELAETPLPLVNHVDHLVSKVDILICTPGRLVEHIERTPGFNLDYVRWLVVDEADKLLEQSYQQWLDVVMEKLSTNKPGCRDFMFQNKSGVRKVILSATMTRNVSLLNKLNLRRPEMIVLESVTAVPTSASGPTTDIAGVSAEASSYELALPSQLLEFAIKVRDPEQKPMYLVDLLSSDHVRSRSPTKQVVNDNGSDTSSSDDSDTSSDATSDSESDSDSDSEAESGKRSASKPPVEDSAIDSVLIFTKSNESALRLSRLLEIIAPRQVASCIGTLTSTTRTSERKKVINQYKSGKMRILVASDLVARGLDLPNLDHVVNYDMPPSVRTYVHRVGRTARAGRAGRAWTFFTKTEAGWFFAEIASSKSKPGVPAAGRYEDHVGIHRSNKVETVKVSGRRTGEDLKKGPPGDFGEARIAEYEQALEALGKEARGQ</sequence>
<dbReference type="PROSITE" id="PS51194">
    <property type="entry name" value="HELICASE_CTER"/>
    <property type="match status" value="1"/>
</dbReference>
<dbReference type="GO" id="GO:0003724">
    <property type="term" value="F:RNA helicase activity"/>
    <property type="evidence" value="ECO:0007669"/>
    <property type="project" value="UniProtKB-EC"/>
</dbReference>
<dbReference type="CDD" id="cd17956">
    <property type="entry name" value="DEADc_DDX51"/>
    <property type="match status" value="1"/>
</dbReference>
<dbReference type="InterPro" id="IPR011545">
    <property type="entry name" value="DEAD/DEAH_box_helicase_dom"/>
</dbReference>
<dbReference type="CDD" id="cd18787">
    <property type="entry name" value="SF2_C_DEAD"/>
    <property type="match status" value="1"/>
</dbReference>
<keyword evidence="2 6" id="KW-0378">Hydrolase</keyword>
<feature type="region of interest" description="Disordered" evidence="7">
    <location>
        <begin position="856"/>
        <end position="875"/>
    </location>
</feature>
<dbReference type="PROSITE" id="PS00039">
    <property type="entry name" value="DEAD_ATP_HELICASE"/>
    <property type="match status" value="1"/>
</dbReference>
<dbReference type="Pfam" id="PF00271">
    <property type="entry name" value="Helicase_C"/>
    <property type="match status" value="1"/>
</dbReference>
<dbReference type="EMBL" id="CP034207">
    <property type="protein sequence ID" value="QBZ60994.1"/>
    <property type="molecule type" value="Genomic_DNA"/>
</dbReference>
<dbReference type="SUPFAM" id="SSF52540">
    <property type="entry name" value="P-loop containing nucleoside triphosphate hydrolases"/>
    <property type="match status" value="2"/>
</dbReference>
<dbReference type="Pfam" id="PF00270">
    <property type="entry name" value="DEAD"/>
    <property type="match status" value="2"/>
</dbReference>
<evidence type="ECO:0000256" key="1">
    <source>
        <dbReference type="ARBA" id="ARBA00022741"/>
    </source>
</evidence>
<dbReference type="SMART" id="SM00487">
    <property type="entry name" value="DEXDc"/>
    <property type="match status" value="1"/>
</dbReference>
<dbReference type="PANTHER" id="PTHR24031">
    <property type="entry name" value="RNA HELICASE"/>
    <property type="match status" value="1"/>
</dbReference>
<keyword evidence="5 6" id="KW-0694">RNA-binding</keyword>
<dbReference type="EC" id="3.6.4.13" evidence="6"/>
<keyword evidence="4 6" id="KW-0067">ATP-binding</keyword>